<reference evidence="1 2" key="1">
    <citation type="submission" date="2014-10" db="EMBL/GenBank/DDBJ databases">
        <title>Pedobacter Kyungheensis.</title>
        <authorList>
            <person name="Anderson B.M."/>
            <person name="Newman J.D."/>
        </authorList>
    </citation>
    <scope>NUCLEOTIDE SEQUENCE [LARGE SCALE GENOMIC DNA]</scope>
    <source>
        <strain evidence="1 2">KACC 16221</strain>
    </source>
</reference>
<protein>
    <submittedName>
        <fullName evidence="1">Uncharacterized protein</fullName>
    </submittedName>
</protein>
<dbReference type="Proteomes" id="UP000031246">
    <property type="component" value="Unassembled WGS sequence"/>
</dbReference>
<accession>A0A0C1DE48</accession>
<dbReference type="OrthoDB" id="9955874at2"/>
<dbReference type="AlphaFoldDB" id="A0A0C1DE48"/>
<keyword evidence="2" id="KW-1185">Reference proteome</keyword>
<evidence type="ECO:0000313" key="2">
    <source>
        <dbReference type="Proteomes" id="UP000031246"/>
    </source>
</evidence>
<sequence length="183" mass="22584">MINHEKELIEKIDLHCGRHDFSENKNYVEFSFYACFYELLNIENSYWDTNFNGNEIFEILTTLKIEIDRDFLIKRYNDRTNNDVEVFHSNFDEQVFAFFDLEKEETDQNDMFFFGLRCLKKDEPIINQKLLKIYRELMTSSPFEFDILNHRLYNKTFRSYFYFYDRNYNPHKRQIHHHNLSTS</sequence>
<name>A0A0C1DE48_9SPHI</name>
<proteinExistence type="predicted"/>
<gene>
    <name evidence="1" type="ORF">OC25_05165</name>
</gene>
<comment type="caution">
    <text evidence="1">The sequence shown here is derived from an EMBL/GenBank/DDBJ whole genome shotgun (WGS) entry which is preliminary data.</text>
</comment>
<dbReference type="RefSeq" id="WP_039472489.1">
    <property type="nucleotide sequence ID" value="NZ_JSYN01000004.1"/>
</dbReference>
<dbReference type="EMBL" id="JSYN01000004">
    <property type="protein sequence ID" value="KIA95936.1"/>
    <property type="molecule type" value="Genomic_DNA"/>
</dbReference>
<organism evidence="1 2">
    <name type="scientific">Pedobacter kyungheensis</name>
    <dbReference type="NCBI Taxonomy" id="1069985"/>
    <lineage>
        <taxon>Bacteria</taxon>
        <taxon>Pseudomonadati</taxon>
        <taxon>Bacteroidota</taxon>
        <taxon>Sphingobacteriia</taxon>
        <taxon>Sphingobacteriales</taxon>
        <taxon>Sphingobacteriaceae</taxon>
        <taxon>Pedobacter</taxon>
    </lineage>
</organism>
<evidence type="ECO:0000313" key="1">
    <source>
        <dbReference type="EMBL" id="KIA95936.1"/>
    </source>
</evidence>